<feature type="domain" description="Cation/H+ exchanger transmembrane" evidence="12">
    <location>
        <begin position="94"/>
        <end position="517"/>
    </location>
</feature>
<dbReference type="GO" id="GO:0015385">
    <property type="term" value="F:sodium:proton antiporter activity"/>
    <property type="evidence" value="ECO:0007669"/>
    <property type="project" value="InterPro"/>
</dbReference>
<evidence type="ECO:0000256" key="6">
    <source>
        <dbReference type="ARBA" id="ARBA00023053"/>
    </source>
</evidence>
<feature type="transmembrane region" description="Helical" evidence="11">
    <location>
        <begin position="284"/>
        <end position="308"/>
    </location>
</feature>
<keyword evidence="4 11" id="KW-0812">Transmembrane</keyword>
<evidence type="ECO:0000256" key="4">
    <source>
        <dbReference type="ARBA" id="ARBA00022692"/>
    </source>
</evidence>
<feature type="transmembrane region" description="Helical" evidence="11">
    <location>
        <begin position="452"/>
        <end position="473"/>
    </location>
</feature>
<dbReference type="PANTHER" id="PTHR10110">
    <property type="entry name" value="SODIUM/HYDROGEN EXCHANGER"/>
    <property type="match status" value="1"/>
</dbReference>
<dbReference type="Gene3D" id="6.10.140.1330">
    <property type="match status" value="1"/>
</dbReference>
<dbReference type="InterPro" id="IPR018422">
    <property type="entry name" value="Cation/H_exchanger_CPA1"/>
</dbReference>
<evidence type="ECO:0000256" key="1">
    <source>
        <dbReference type="ARBA" id="ARBA00004651"/>
    </source>
</evidence>
<feature type="region of interest" description="Disordered" evidence="10">
    <location>
        <begin position="888"/>
        <end position="934"/>
    </location>
</feature>
<dbReference type="EMBL" id="HBGZ01013985">
    <property type="protein sequence ID" value="CAD9600008.1"/>
    <property type="molecule type" value="Transcribed_RNA"/>
</dbReference>
<gene>
    <name evidence="13" type="ORF">SMAR0320_LOCUS9983</name>
</gene>
<feature type="compositionally biased region" description="Polar residues" evidence="10">
    <location>
        <begin position="914"/>
        <end position="925"/>
    </location>
</feature>
<name>A0A7S2LA91_9STRA</name>
<keyword evidence="5 11" id="KW-1133">Transmembrane helix</keyword>
<reference evidence="13" key="1">
    <citation type="submission" date="2021-01" db="EMBL/GenBank/DDBJ databases">
        <authorList>
            <person name="Corre E."/>
            <person name="Pelletier E."/>
            <person name="Niang G."/>
            <person name="Scheremetjew M."/>
            <person name="Finn R."/>
            <person name="Kale V."/>
            <person name="Holt S."/>
            <person name="Cochrane G."/>
            <person name="Meng A."/>
            <person name="Brown T."/>
            <person name="Cohen L."/>
        </authorList>
    </citation>
    <scope>NUCLEOTIDE SEQUENCE</scope>
    <source>
        <strain evidence="13">SM1012Den-03</strain>
    </source>
</reference>
<feature type="transmembrane region" description="Helical" evidence="11">
    <location>
        <begin position="145"/>
        <end position="166"/>
    </location>
</feature>
<evidence type="ECO:0000256" key="8">
    <source>
        <dbReference type="ARBA" id="ARBA00023136"/>
    </source>
</evidence>
<dbReference type="GO" id="GO:0005886">
    <property type="term" value="C:plasma membrane"/>
    <property type="evidence" value="ECO:0007669"/>
    <property type="project" value="UniProtKB-SubCell"/>
</dbReference>
<feature type="region of interest" description="Disordered" evidence="10">
    <location>
        <begin position="607"/>
        <end position="628"/>
    </location>
</feature>
<keyword evidence="2" id="KW-0813">Transport</keyword>
<keyword evidence="9" id="KW-0739">Sodium transport</keyword>
<evidence type="ECO:0000256" key="9">
    <source>
        <dbReference type="ARBA" id="ARBA00023201"/>
    </source>
</evidence>
<comment type="subcellular location">
    <subcellularLocation>
        <location evidence="1">Cell membrane</location>
        <topology evidence="1">Multi-pass membrane protein</topology>
    </subcellularLocation>
</comment>
<organism evidence="13">
    <name type="scientific">Skeletonema marinoi</name>
    <dbReference type="NCBI Taxonomy" id="267567"/>
    <lineage>
        <taxon>Eukaryota</taxon>
        <taxon>Sar</taxon>
        <taxon>Stramenopiles</taxon>
        <taxon>Ochrophyta</taxon>
        <taxon>Bacillariophyta</taxon>
        <taxon>Coscinodiscophyceae</taxon>
        <taxon>Thalassiosirophycidae</taxon>
        <taxon>Thalassiosirales</taxon>
        <taxon>Skeletonemataceae</taxon>
        <taxon>Skeletonema</taxon>
        <taxon>Skeletonema marinoi-dohrnii complex</taxon>
    </lineage>
</organism>
<dbReference type="Pfam" id="PF00999">
    <property type="entry name" value="Na_H_Exchanger"/>
    <property type="match status" value="1"/>
</dbReference>
<proteinExistence type="predicted"/>
<feature type="transmembrane region" description="Helical" evidence="11">
    <location>
        <begin position="488"/>
        <end position="508"/>
    </location>
</feature>
<dbReference type="GO" id="GO:0051453">
    <property type="term" value="P:regulation of intracellular pH"/>
    <property type="evidence" value="ECO:0007669"/>
    <property type="project" value="TreeGrafter"/>
</dbReference>
<evidence type="ECO:0000256" key="3">
    <source>
        <dbReference type="ARBA" id="ARBA00022475"/>
    </source>
</evidence>
<keyword evidence="6" id="KW-0915">Sodium</keyword>
<feature type="transmembrane region" description="Helical" evidence="11">
    <location>
        <begin position="375"/>
        <end position="397"/>
    </location>
</feature>
<dbReference type="InterPro" id="IPR006153">
    <property type="entry name" value="Cation/H_exchanger_TM"/>
</dbReference>
<evidence type="ECO:0000256" key="5">
    <source>
        <dbReference type="ARBA" id="ARBA00022989"/>
    </source>
</evidence>
<feature type="transmembrane region" description="Helical" evidence="11">
    <location>
        <begin position="178"/>
        <end position="201"/>
    </location>
</feature>
<evidence type="ECO:0000259" key="12">
    <source>
        <dbReference type="Pfam" id="PF00999"/>
    </source>
</evidence>
<dbReference type="AlphaFoldDB" id="A0A7S2LA91"/>
<evidence type="ECO:0000256" key="7">
    <source>
        <dbReference type="ARBA" id="ARBA00023065"/>
    </source>
</evidence>
<accession>A0A7S2LA91</accession>
<dbReference type="GO" id="GO:0015386">
    <property type="term" value="F:potassium:proton antiporter activity"/>
    <property type="evidence" value="ECO:0007669"/>
    <property type="project" value="TreeGrafter"/>
</dbReference>
<protein>
    <recommendedName>
        <fullName evidence="12">Cation/H+ exchanger transmembrane domain-containing protein</fullName>
    </recommendedName>
</protein>
<feature type="transmembrane region" description="Helical" evidence="11">
    <location>
        <begin position="77"/>
        <end position="99"/>
    </location>
</feature>
<evidence type="ECO:0000256" key="10">
    <source>
        <dbReference type="SAM" id="MobiDB-lite"/>
    </source>
</evidence>
<evidence type="ECO:0000313" key="13">
    <source>
        <dbReference type="EMBL" id="CAD9600008.1"/>
    </source>
</evidence>
<dbReference type="PANTHER" id="PTHR10110:SF86">
    <property type="entry name" value="SODIUM_HYDROGEN EXCHANGER 7"/>
    <property type="match status" value="1"/>
</dbReference>
<feature type="compositionally biased region" description="Basic and acidic residues" evidence="10">
    <location>
        <begin position="619"/>
        <end position="628"/>
    </location>
</feature>
<keyword evidence="8 11" id="KW-0472">Membrane</keyword>
<feature type="transmembrane region" description="Helical" evidence="11">
    <location>
        <begin position="106"/>
        <end position="125"/>
    </location>
</feature>
<feature type="transmembrane region" description="Helical" evidence="11">
    <location>
        <begin position="417"/>
        <end position="440"/>
    </location>
</feature>
<keyword evidence="3" id="KW-1003">Cell membrane</keyword>
<evidence type="ECO:0000256" key="2">
    <source>
        <dbReference type="ARBA" id="ARBA00022448"/>
    </source>
</evidence>
<keyword evidence="7" id="KW-0406">Ion transport</keyword>
<evidence type="ECO:0000256" key="11">
    <source>
        <dbReference type="SAM" id="Phobius"/>
    </source>
</evidence>
<dbReference type="GO" id="GO:0098719">
    <property type="term" value="P:sodium ion import across plasma membrane"/>
    <property type="evidence" value="ECO:0007669"/>
    <property type="project" value="TreeGrafter"/>
</dbReference>
<sequence length="934" mass="104974">MLTVLTTKPLHKKHNTGANMPTDKRVRDYCLRTNLDLILIGIIVAGYSYHGVDAELAADDNTTTDVHHVDPESQAEVAVHAVFFPWFAQLVGIAVYYVLSRYARAIPFTAMMFLIGLAIGVGVEVRTTDGVDSVVAESVSTWMQIPGELLLLIFLPGLLYVDSYSIDVHLFLKSFSQLFVFAFPMVLAGTALTALVAYYILPYEWSFDLCMTFGAILSATDPVAVSVLMNELGAPPRLRMHISGESLLNDGSAYVFFTIFRARFLYELVPDVGRNIGWGEGFALFFRLSLGGMCIGLAFGIGTVLMLYMLKYRLSGEDSVAQVVLTISVAYLTYFSSELAECSGIIGVVFLGLTVKAFGENLINNIHLMTHFWEITEILLNTLLFTLAGCVFGGMLVDSDKSSAVNEHIFEPRDWGSLFLLFFLMLAIRFFLIFAFYPLISVIGIGTSWQEAIFMSYSGLRGAVGLALALSLFSEVYEITTDTVYRDFAAKVFFLTGGIAMLTLIINAPTCGPLLKKLGLVTPTETRLKIISKYRLRMVQYSLTEYVSLLADERFYDLDFTVVREHVPFLRDITYEQMKAAIKRHKEQTPPRSYKHPNLANVLPYMTNDPPLDDENAEGEDRNAKKSRDNISGIRRRRMSLTNFPRLPSVRHSMRPSARGSIFDLRKSAETKMEANEERLIFIKALRAAYHLLIERGEVESRGFLPYSLFKSLDYAQDTAARGQPLADWEALCVASNSFASHVKMVLLRVKRIFRLRAITINEFHTELEHFGMSFLVQELLAFIKAHEIAEKAFKDLSQGDGKDDLTRAENTVLQESFDQVLLAEQALDEFDEKEVQQIKSHYACHIILSKAAAFYETLSRQGLMSEREAGELLEEMEAYILHTKECQDSSHAGEMSDRHKKAMIPDDDWSPLHLSSSNAKSVTENMREDADEV</sequence>
<feature type="transmembrane region" description="Helical" evidence="11">
    <location>
        <begin position="29"/>
        <end position="49"/>
    </location>
</feature>